<feature type="signal peptide" evidence="2">
    <location>
        <begin position="1"/>
        <end position="50"/>
    </location>
</feature>
<accession>A0A511X6X5</accession>
<dbReference type="AlphaFoldDB" id="A0A511X6X5"/>
<proteinExistence type="predicted"/>
<dbReference type="OrthoDB" id="7285050at2"/>
<sequence>MIRHIHGLTARTTNAPGESGAATRRKGPQAAAILLALGASTALSSTSALAAPDDTMQTSDSSLTQAPARSAAKHVRTRGAQHSRSAQTTADAATSDHPMPQSLESQEQAPPPPDGYVPVQDMDVVLEAHSPQITAHRGPGLAPVDAQQTPRDDRSSTPLATMGGYTLHVTAPVVPPYNGAFTYTTYGGQPGNGRNAPGAWGAAGEP</sequence>
<feature type="compositionally biased region" description="Polar residues" evidence="1">
    <location>
        <begin position="55"/>
        <end position="67"/>
    </location>
</feature>
<keyword evidence="2" id="KW-0732">Signal</keyword>
<dbReference type="EMBL" id="BJYF01000003">
    <property type="protein sequence ID" value="GEN58696.1"/>
    <property type="molecule type" value="Genomic_DNA"/>
</dbReference>
<keyword evidence="4" id="KW-1185">Reference proteome</keyword>
<protein>
    <submittedName>
        <fullName evidence="3">Uncharacterized protein</fullName>
    </submittedName>
</protein>
<dbReference type="Proteomes" id="UP000321635">
    <property type="component" value="Unassembled WGS sequence"/>
</dbReference>
<feature type="region of interest" description="Disordered" evidence="1">
    <location>
        <begin position="133"/>
        <end position="159"/>
    </location>
</feature>
<feature type="region of interest" description="Disordered" evidence="1">
    <location>
        <begin position="1"/>
        <end position="26"/>
    </location>
</feature>
<evidence type="ECO:0000256" key="2">
    <source>
        <dbReference type="SAM" id="SignalP"/>
    </source>
</evidence>
<reference evidence="3 4" key="1">
    <citation type="submission" date="2019-07" db="EMBL/GenBank/DDBJ databases">
        <title>Whole genome shotgun sequence of Acetobacter nitrogenifigens NBRC 105050.</title>
        <authorList>
            <person name="Hosoyama A."/>
            <person name="Uohara A."/>
            <person name="Ohji S."/>
            <person name="Ichikawa N."/>
        </authorList>
    </citation>
    <scope>NUCLEOTIDE SEQUENCE [LARGE SCALE GENOMIC DNA]</scope>
    <source>
        <strain evidence="3 4">NBRC 105050</strain>
    </source>
</reference>
<organism evidence="3 4">
    <name type="scientific">Acetobacter nitrogenifigens DSM 23921 = NBRC 105050</name>
    <dbReference type="NCBI Taxonomy" id="1120919"/>
    <lineage>
        <taxon>Bacteria</taxon>
        <taxon>Pseudomonadati</taxon>
        <taxon>Pseudomonadota</taxon>
        <taxon>Alphaproteobacteria</taxon>
        <taxon>Acetobacterales</taxon>
        <taxon>Acetobacteraceae</taxon>
        <taxon>Acetobacter</taxon>
    </lineage>
</organism>
<comment type="caution">
    <text evidence="3">The sequence shown here is derived from an EMBL/GenBank/DDBJ whole genome shotgun (WGS) entry which is preliminary data.</text>
</comment>
<dbReference type="RefSeq" id="WP_051291876.1">
    <property type="nucleotide sequence ID" value="NZ_AUBI01000002.1"/>
</dbReference>
<name>A0A511X6X5_9PROT</name>
<feature type="chain" id="PRO_5022189839" evidence="2">
    <location>
        <begin position="51"/>
        <end position="206"/>
    </location>
</feature>
<evidence type="ECO:0000313" key="3">
    <source>
        <dbReference type="EMBL" id="GEN58696.1"/>
    </source>
</evidence>
<evidence type="ECO:0000256" key="1">
    <source>
        <dbReference type="SAM" id="MobiDB-lite"/>
    </source>
</evidence>
<evidence type="ECO:0000313" key="4">
    <source>
        <dbReference type="Proteomes" id="UP000321635"/>
    </source>
</evidence>
<feature type="region of interest" description="Disordered" evidence="1">
    <location>
        <begin position="51"/>
        <end position="119"/>
    </location>
</feature>
<gene>
    <name evidence="3" type="ORF">ANI02nite_05800</name>
</gene>
<feature type="compositionally biased region" description="Low complexity" evidence="1">
    <location>
        <begin position="85"/>
        <end position="96"/>
    </location>
</feature>
<feature type="compositionally biased region" description="Basic residues" evidence="1">
    <location>
        <begin position="71"/>
        <end position="81"/>
    </location>
</feature>